<dbReference type="SUPFAM" id="SSF46785">
    <property type="entry name" value="Winged helix' DNA-binding domain"/>
    <property type="match status" value="1"/>
</dbReference>
<proteinExistence type="predicted"/>
<evidence type="ECO:0000313" key="4">
    <source>
        <dbReference type="EMBL" id="MPM52651.1"/>
    </source>
</evidence>
<accession>A0A645AK28</accession>
<dbReference type="AlphaFoldDB" id="A0A645AK28"/>
<keyword evidence="1" id="KW-0805">Transcription regulation</keyword>
<reference evidence="4" key="1">
    <citation type="submission" date="2019-08" db="EMBL/GenBank/DDBJ databases">
        <authorList>
            <person name="Kucharzyk K."/>
            <person name="Murdoch R.W."/>
            <person name="Higgins S."/>
            <person name="Loffler F."/>
        </authorList>
    </citation>
    <scope>NUCLEOTIDE SEQUENCE</scope>
</reference>
<dbReference type="InterPro" id="IPR050661">
    <property type="entry name" value="BglG_antiterminators"/>
</dbReference>
<comment type="caution">
    <text evidence="4">The sequence shown here is derived from an EMBL/GenBank/DDBJ whole genome shotgun (WGS) entry which is preliminary data.</text>
</comment>
<keyword evidence="2" id="KW-0804">Transcription</keyword>
<dbReference type="PANTHER" id="PTHR30185">
    <property type="entry name" value="CRYPTIC BETA-GLUCOSIDE BGL OPERON ANTITERMINATOR"/>
    <property type="match status" value="1"/>
</dbReference>
<feature type="domain" description="Helix-turn-helix type 11" evidence="3">
    <location>
        <begin position="14"/>
        <end position="54"/>
    </location>
</feature>
<evidence type="ECO:0000256" key="1">
    <source>
        <dbReference type="ARBA" id="ARBA00023015"/>
    </source>
</evidence>
<dbReference type="Gene3D" id="1.10.10.10">
    <property type="entry name" value="Winged helix-like DNA-binding domain superfamily/Winged helix DNA-binding domain"/>
    <property type="match status" value="1"/>
</dbReference>
<dbReference type="InterPro" id="IPR036390">
    <property type="entry name" value="WH_DNA-bd_sf"/>
</dbReference>
<dbReference type="EMBL" id="VSSQ01013960">
    <property type="protein sequence ID" value="MPM52651.1"/>
    <property type="molecule type" value="Genomic_DNA"/>
</dbReference>
<name>A0A645AK28_9ZZZZ</name>
<evidence type="ECO:0000256" key="2">
    <source>
        <dbReference type="ARBA" id="ARBA00023163"/>
    </source>
</evidence>
<evidence type="ECO:0000259" key="3">
    <source>
        <dbReference type="Pfam" id="PF08279"/>
    </source>
</evidence>
<dbReference type="PANTHER" id="PTHR30185:SF18">
    <property type="entry name" value="TRANSCRIPTIONAL REGULATOR MTLR"/>
    <property type="match status" value="1"/>
</dbReference>
<protein>
    <recommendedName>
        <fullName evidence="3">Helix-turn-helix type 11 domain-containing protein</fullName>
    </recommendedName>
</protein>
<dbReference type="InterPro" id="IPR036388">
    <property type="entry name" value="WH-like_DNA-bd_sf"/>
</dbReference>
<dbReference type="InterPro" id="IPR013196">
    <property type="entry name" value="HTH_11"/>
</dbReference>
<gene>
    <name evidence="4" type="ORF">SDC9_99411</name>
</gene>
<sequence length="93" mass="10780">MCREGIELLNSRCMQILNKIIENNEFVKISTLSKIFNVSPRTIRNDLIKIEDYLIDNGFTLLIRDYKNGVKVNQASKLKNLINNSIIALRQIK</sequence>
<organism evidence="4">
    <name type="scientific">bioreactor metagenome</name>
    <dbReference type="NCBI Taxonomy" id="1076179"/>
    <lineage>
        <taxon>unclassified sequences</taxon>
        <taxon>metagenomes</taxon>
        <taxon>ecological metagenomes</taxon>
    </lineage>
</organism>
<dbReference type="Pfam" id="PF08279">
    <property type="entry name" value="HTH_11"/>
    <property type="match status" value="1"/>
</dbReference>